<dbReference type="AlphaFoldDB" id="A0A813DE68"/>
<feature type="compositionally biased region" description="Polar residues" evidence="1">
    <location>
        <begin position="159"/>
        <end position="169"/>
    </location>
</feature>
<comment type="caution">
    <text evidence="2">The sequence shown here is derived from an EMBL/GenBank/DDBJ whole genome shotgun (WGS) entry which is preliminary data.</text>
</comment>
<name>A0A813DE68_POLGL</name>
<dbReference type="EMBL" id="CAJNNV010001459">
    <property type="protein sequence ID" value="CAE8585106.1"/>
    <property type="molecule type" value="Genomic_DNA"/>
</dbReference>
<dbReference type="Proteomes" id="UP000654075">
    <property type="component" value="Unassembled WGS sequence"/>
</dbReference>
<sequence>DEAVEDTPTANGSSKLVLRNGKLELRSSEVSGKPELRNRQQQQQPGGGSLSSKRKPFAPIADLVPTRKRIRRANLEDFLGDEIGRAQQELGSAVPSTLGVLRSSPSSEADAEAEAEGVSIRAQRRAPTRAPPRSQGTQQRAAPQPRGAAADRDEAWDIPTTSLGSSKAADTSEAWAIPATSLGAPTAPQPIPPTSQGHPPTSRDNFGSAGNFGSASSSSCIGGRAEKRVNSSDEE</sequence>
<feature type="region of interest" description="Disordered" evidence="1">
    <location>
        <begin position="1"/>
        <end position="65"/>
    </location>
</feature>
<organism evidence="2 3">
    <name type="scientific">Polarella glacialis</name>
    <name type="common">Dinoflagellate</name>
    <dbReference type="NCBI Taxonomy" id="89957"/>
    <lineage>
        <taxon>Eukaryota</taxon>
        <taxon>Sar</taxon>
        <taxon>Alveolata</taxon>
        <taxon>Dinophyceae</taxon>
        <taxon>Suessiales</taxon>
        <taxon>Suessiaceae</taxon>
        <taxon>Polarella</taxon>
    </lineage>
</organism>
<feature type="compositionally biased region" description="Basic and acidic residues" evidence="1">
    <location>
        <begin position="21"/>
        <end position="38"/>
    </location>
</feature>
<feature type="compositionally biased region" description="Basic and acidic residues" evidence="1">
    <location>
        <begin position="224"/>
        <end position="235"/>
    </location>
</feature>
<keyword evidence="3" id="KW-1185">Reference proteome</keyword>
<proteinExistence type="predicted"/>
<reference evidence="2" key="1">
    <citation type="submission" date="2021-02" db="EMBL/GenBank/DDBJ databases">
        <authorList>
            <person name="Dougan E. K."/>
            <person name="Rhodes N."/>
            <person name="Thang M."/>
            <person name="Chan C."/>
        </authorList>
    </citation>
    <scope>NUCLEOTIDE SEQUENCE</scope>
</reference>
<gene>
    <name evidence="2" type="ORF">PGLA1383_LOCUS4024</name>
</gene>
<protein>
    <submittedName>
        <fullName evidence="2">Uncharacterized protein</fullName>
    </submittedName>
</protein>
<evidence type="ECO:0000313" key="2">
    <source>
        <dbReference type="EMBL" id="CAE8585106.1"/>
    </source>
</evidence>
<feature type="compositionally biased region" description="Low complexity" evidence="1">
    <location>
        <begin position="205"/>
        <end position="219"/>
    </location>
</feature>
<feature type="non-terminal residue" evidence="2">
    <location>
        <position position="1"/>
    </location>
</feature>
<accession>A0A813DE68</accession>
<evidence type="ECO:0000256" key="1">
    <source>
        <dbReference type="SAM" id="MobiDB-lite"/>
    </source>
</evidence>
<feature type="compositionally biased region" description="Low complexity" evidence="1">
    <location>
        <begin position="138"/>
        <end position="148"/>
    </location>
</feature>
<feature type="compositionally biased region" description="Polar residues" evidence="1">
    <location>
        <begin position="194"/>
        <end position="204"/>
    </location>
</feature>
<evidence type="ECO:0000313" key="3">
    <source>
        <dbReference type="Proteomes" id="UP000654075"/>
    </source>
</evidence>
<feature type="non-terminal residue" evidence="2">
    <location>
        <position position="235"/>
    </location>
</feature>
<feature type="region of interest" description="Disordered" evidence="1">
    <location>
        <begin position="90"/>
        <end position="235"/>
    </location>
</feature>